<accession>A0A0L7QLS0</accession>
<keyword evidence="2" id="KW-1185">Reference proteome</keyword>
<dbReference type="EMBL" id="KQ414905">
    <property type="protein sequence ID" value="KOC59593.1"/>
    <property type="molecule type" value="Genomic_DNA"/>
</dbReference>
<reference evidence="1 2" key="1">
    <citation type="submission" date="2015-07" db="EMBL/GenBank/DDBJ databases">
        <title>The genome of Habropoda laboriosa.</title>
        <authorList>
            <person name="Pan H."/>
            <person name="Kapheim K."/>
        </authorList>
    </citation>
    <scope>NUCLEOTIDE SEQUENCE [LARGE SCALE GENOMIC DNA]</scope>
    <source>
        <strain evidence="1">0110345459</strain>
    </source>
</reference>
<name>A0A0L7QLS0_9HYME</name>
<evidence type="ECO:0000313" key="2">
    <source>
        <dbReference type="Proteomes" id="UP000053825"/>
    </source>
</evidence>
<sequence>MISFGMNSIAKRVIFEHHDIHDFIIGTAIVSLDNSFNHATISTAAYDVGMYKICIKVYKNKMKDLTKRLKSRQVTMVLQQISSVSIQYEKIISSE</sequence>
<dbReference type="Proteomes" id="UP000053825">
    <property type="component" value="Unassembled WGS sequence"/>
</dbReference>
<dbReference type="AlphaFoldDB" id="A0A0L7QLS0"/>
<organism evidence="1 2">
    <name type="scientific">Habropoda laboriosa</name>
    <dbReference type="NCBI Taxonomy" id="597456"/>
    <lineage>
        <taxon>Eukaryota</taxon>
        <taxon>Metazoa</taxon>
        <taxon>Ecdysozoa</taxon>
        <taxon>Arthropoda</taxon>
        <taxon>Hexapoda</taxon>
        <taxon>Insecta</taxon>
        <taxon>Pterygota</taxon>
        <taxon>Neoptera</taxon>
        <taxon>Endopterygota</taxon>
        <taxon>Hymenoptera</taxon>
        <taxon>Apocrita</taxon>
        <taxon>Aculeata</taxon>
        <taxon>Apoidea</taxon>
        <taxon>Anthophila</taxon>
        <taxon>Apidae</taxon>
        <taxon>Habropoda</taxon>
    </lineage>
</organism>
<gene>
    <name evidence="1" type="ORF">WH47_11335</name>
</gene>
<protein>
    <submittedName>
        <fullName evidence="1">Uncharacterized protein</fullName>
    </submittedName>
</protein>
<proteinExistence type="predicted"/>
<evidence type="ECO:0000313" key="1">
    <source>
        <dbReference type="EMBL" id="KOC59593.1"/>
    </source>
</evidence>